<dbReference type="EMBL" id="QEQK01000015">
    <property type="protein sequence ID" value="PWN54962.1"/>
    <property type="molecule type" value="Genomic_DNA"/>
</dbReference>
<dbReference type="OrthoDB" id="9807950at2"/>
<comment type="similarity">
    <text evidence="2 13">Belongs to the type III secretion exporter family.</text>
</comment>
<evidence type="ECO:0000256" key="1">
    <source>
        <dbReference type="ARBA" id="ARBA00004651"/>
    </source>
</evidence>
<dbReference type="NCBIfam" id="TIGR00328">
    <property type="entry name" value="flhB"/>
    <property type="match status" value="1"/>
</dbReference>
<dbReference type="Proteomes" id="UP000251800">
    <property type="component" value="Unassembled WGS sequence"/>
</dbReference>
<evidence type="ECO:0000256" key="14">
    <source>
        <dbReference type="SAM" id="MobiDB-lite"/>
    </source>
</evidence>
<evidence type="ECO:0000256" key="2">
    <source>
        <dbReference type="ARBA" id="ARBA00010690"/>
    </source>
</evidence>
<feature type="transmembrane region" description="Helical" evidence="13">
    <location>
        <begin position="190"/>
        <end position="214"/>
    </location>
</feature>
<feature type="region of interest" description="Disordered" evidence="14">
    <location>
        <begin position="1"/>
        <end position="27"/>
    </location>
</feature>
<organism evidence="15 16">
    <name type="scientific">Abyssibacter profundi</name>
    <dbReference type="NCBI Taxonomy" id="2182787"/>
    <lineage>
        <taxon>Bacteria</taxon>
        <taxon>Pseudomonadati</taxon>
        <taxon>Pseudomonadota</taxon>
        <taxon>Gammaproteobacteria</taxon>
        <taxon>Chromatiales</taxon>
        <taxon>Oceanococcaceae</taxon>
        <taxon>Abyssibacter</taxon>
    </lineage>
</organism>
<evidence type="ECO:0000256" key="4">
    <source>
        <dbReference type="ARBA" id="ARBA00022448"/>
    </source>
</evidence>
<dbReference type="InterPro" id="IPR006135">
    <property type="entry name" value="T3SS_substrate_exporter"/>
</dbReference>
<comment type="function">
    <text evidence="12 13">Required for formation of the rod structure in the basal body of the flagellar apparatus. Together with FliI and FliH, may constitute the export apparatus of flagellin.</text>
</comment>
<evidence type="ECO:0000313" key="16">
    <source>
        <dbReference type="Proteomes" id="UP000251800"/>
    </source>
</evidence>
<evidence type="ECO:0000256" key="6">
    <source>
        <dbReference type="ARBA" id="ARBA00022692"/>
    </source>
</evidence>
<dbReference type="PANTHER" id="PTHR30531:SF12">
    <property type="entry name" value="FLAGELLAR BIOSYNTHETIC PROTEIN FLHB"/>
    <property type="match status" value="1"/>
</dbReference>
<feature type="compositionally biased region" description="Basic and acidic residues" evidence="14">
    <location>
        <begin position="9"/>
        <end position="19"/>
    </location>
</feature>
<evidence type="ECO:0000256" key="8">
    <source>
        <dbReference type="ARBA" id="ARBA00022927"/>
    </source>
</evidence>
<dbReference type="GO" id="GO:0009306">
    <property type="term" value="P:protein secretion"/>
    <property type="evidence" value="ECO:0007669"/>
    <property type="project" value="InterPro"/>
</dbReference>
<gene>
    <name evidence="13 15" type="primary">flhB</name>
    <name evidence="15" type="ORF">DEH80_14575</name>
</gene>
<keyword evidence="6 13" id="KW-0812">Transmembrane</keyword>
<dbReference type="RefSeq" id="WP_109721252.1">
    <property type="nucleotide sequence ID" value="NZ_QEQK01000015.1"/>
</dbReference>
<evidence type="ECO:0000256" key="13">
    <source>
        <dbReference type="RuleBase" id="RU364091"/>
    </source>
</evidence>
<comment type="subcellular location">
    <subcellularLocation>
        <location evidence="1">Cell membrane</location>
        <topology evidence="1">Multi-pass membrane protein</topology>
    </subcellularLocation>
</comment>
<dbReference type="Pfam" id="PF01312">
    <property type="entry name" value="Bac_export_2"/>
    <property type="match status" value="1"/>
</dbReference>
<evidence type="ECO:0000256" key="5">
    <source>
        <dbReference type="ARBA" id="ARBA00022475"/>
    </source>
</evidence>
<dbReference type="AlphaFoldDB" id="A0A383XQQ8"/>
<keyword evidence="15" id="KW-0966">Cell projection</keyword>
<reference evidence="15 16" key="1">
    <citation type="submission" date="2018-05" db="EMBL/GenBank/DDBJ databases">
        <title>Abyssibacter profundi OUC007T gen. nov., sp. nov, a marine bacterium isolated from seawater of the Mariana Trench.</title>
        <authorList>
            <person name="Zhou S."/>
        </authorList>
    </citation>
    <scope>NUCLEOTIDE SEQUENCE [LARGE SCALE GENOMIC DNA]</scope>
    <source>
        <strain evidence="15 16">OUC007</strain>
    </source>
</reference>
<evidence type="ECO:0000256" key="3">
    <source>
        <dbReference type="ARBA" id="ARBA00021622"/>
    </source>
</evidence>
<accession>A0A383XQQ8</accession>
<dbReference type="SUPFAM" id="SSF160544">
    <property type="entry name" value="EscU C-terminal domain-like"/>
    <property type="match status" value="1"/>
</dbReference>
<keyword evidence="8 13" id="KW-0653">Protein transport</keyword>
<evidence type="ECO:0000256" key="10">
    <source>
        <dbReference type="ARBA" id="ARBA00023136"/>
    </source>
</evidence>
<keyword evidence="5 13" id="KW-1003">Cell membrane</keyword>
<sequence>MAENSSSQEKTEKATPKRLRDARKKGQIARSKELTTLVVVGSAGIGILTLGGWTAQRFSLWMQGLLSLDAQTIHSRPMFDSLSSAWVDAHWIIAPFLAICMVAAFAGPILLGGWSLSGQALIPDMSRLNPIKGIGRLFSLNALMELGKALAKTAVLGGIAVLYLKGETDELLALAVQPVNNAIAGGMQSAIFVLIPLCIGLFLIAMVDAPFQVFNHAKQLKMTRQEVRDELKETEGRPEVKGRIRELQQAAARGRMMEAVPEADVIVTNPTHFAVALKYDSGSDHAPRVVAKGVDHIAAVIRKLGKENRVPIVEAPPLARVLYRTVDLECEIPSTLYRAVAQVLTYIRQLEAWHSGPMPELPDLGVRD</sequence>
<feature type="transmembrane region" description="Helical" evidence="13">
    <location>
        <begin position="34"/>
        <end position="55"/>
    </location>
</feature>
<name>A0A383XQQ8_9GAMM</name>
<dbReference type="InterPro" id="IPR006136">
    <property type="entry name" value="FlhB"/>
</dbReference>
<dbReference type="Gene3D" id="6.10.250.2080">
    <property type="match status" value="1"/>
</dbReference>
<protein>
    <recommendedName>
        <fullName evidence="3 13">Flagellar biosynthetic protein FlhB</fullName>
    </recommendedName>
</protein>
<keyword evidence="16" id="KW-1185">Reference proteome</keyword>
<proteinExistence type="inferred from homology"/>
<keyword evidence="9 13" id="KW-1133">Transmembrane helix</keyword>
<dbReference type="Gene3D" id="3.40.1690.10">
    <property type="entry name" value="secretion proteins EscU"/>
    <property type="match status" value="1"/>
</dbReference>
<feature type="transmembrane region" description="Helical" evidence="13">
    <location>
        <begin position="91"/>
        <end position="116"/>
    </location>
</feature>
<keyword evidence="4 13" id="KW-0813">Transport</keyword>
<keyword evidence="10 13" id="KW-0472">Membrane</keyword>
<keyword evidence="15" id="KW-0282">Flagellum</keyword>
<dbReference type="PANTHER" id="PTHR30531">
    <property type="entry name" value="FLAGELLAR BIOSYNTHETIC PROTEIN FLHB"/>
    <property type="match status" value="1"/>
</dbReference>
<comment type="caution">
    <text evidence="13">Lacks conserved residue(s) required for the propagation of feature annotation.</text>
</comment>
<keyword evidence="15" id="KW-0969">Cilium</keyword>
<comment type="caution">
    <text evidence="15">The sequence shown here is derived from an EMBL/GenBank/DDBJ whole genome shotgun (WGS) entry which is preliminary data.</text>
</comment>
<evidence type="ECO:0000313" key="15">
    <source>
        <dbReference type="EMBL" id="PWN54962.1"/>
    </source>
</evidence>
<evidence type="ECO:0000256" key="12">
    <source>
        <dbReference type="ARBA" id="ARBA00025078"/>
    </source>
</evidence>
<dbReference type="InterPro" id="IPR029025">
    <property type="entry name" value="T3SS_substrate_exporter_C"/>
</dbReference>
<evidence type="ECO:0000256" key="11">
    <source>
        <dbReference type="ARBA" id="ARBA00023225"/>
    </source>
</evidence>
<dbReference type="GO" id="GO:0005886">
    <property type="term" value="C:plasma membrane"/>
    <property type="evidence" value="ECO:0007669"/>
    <property type="project" value="UniProtKB-SubCell"/>
</dbReference>
<dbReference type="PRINTS" id="PR00950">
    <property type="entry name" value="TYPE3IMSPROT"/>
</dbReference>
<evidence type="ECO:0000256" key="9">
    <source>
        <dbReference type="ARBA" id="ARBA00022989"/>
    </source>
</evidence>
<keyword evidence="11 13" id="KW-1006">Bacterial flagellum protein export</keyword>
<keyword evidence="7 13" id="KW-1005">Bacterial flagellum biogenesis</keyword>
<evidence type="ECO:0000256" key="7">
    <source>
        <dbReference type="ARBA" id="ARBA00022795"/>
    </source>
</evidence>
<dbReference type="GO" id="GO:0044780">
    <property type="term" value="P:bacterial-type flagellum assembly"/>
    <property type="evidence" value="ECO:0007669"/>
    <property type="project" value="InterPro"/>
</dbReference>